<proteinExistence type="predicted"/>
<dbReference type="SUPFAM" id="SSF110857">
    <property type="entry name" value="Gamma-glutamyl cyclotransferase-like"/>
    <property type="match status" value="1"/>
</dbReference>
<gene>
    <name evidence="1" type="ORF">SMN_0450</name>
</gene>
<name>A0ABX5YY56_SULMU</name>
<evidence type="ECO:0000313" key="1">
    <source>
        <dbReference type="EMBL" id="QEH05238.1"/>
    </source>
</evidence>
<dbReference type="EMBL" id="CP042966">
    <property type="protein sequence ID" value="QEH05238.1"/>
    <property type="molecule type" value="Genomic_DNA"/>
</dbReference>
<protein>
    <recommendedName>
        <fullName evidence="3">Gamma-glutamylcyclotransferase AIG2-like domain-containing protein</fullName>
    </recommendedName>
</protein>
<dbReference type="InterPro" id="IPR013024">
    <property type="entry name" value="GGCT-like"/>
</dbReference>
<sequence>MDNSEHRLHEVFFYGLYMDPEILTSKEVTPRNPRIATVKGYKLRIGKLATLLRDENSKASGIIYSLTHDEIDKLYNGSGLLAYVPESLTATTKDNATLSVLCCNLRVPPATGENNPEYLEKLTACMKKYNVPIF</sequence>
<dbReference type="Gene3D" id="3.10.490.10">
    <property type="entry name" value="Gamma-glutamyl cyclotransferase-like"/>
    <property type="match status" value="1"/>
</dbReference>
<reference evidence="1" key="1">
    <citation type="submission" date="2019-08" db="EMBL/GenBank/DDBJ databases">
        <title>Organohalide respiration in Sulfurospirillum species is regulated by a two-component system as unraveled by comparative genomics, and transcriptomics, and regulator binding studies.</title>
        <authorList>
            <person name="Goris T."/>
            <person name="Esken J."/>
            <person name="Gadkari J."/>
            <person name="Bischler T."/>
            <person name="Foerstner K."/>
            <person name="Sharma C.M."/>
            <person name="Diekert G."/>
            <person name="Schubert T."/>
        </authorList>
    </citation>
    <scope>NUCLEOTIDE SEQUENCE [LARGE SCALE GENOMIC DNA]</scope>
    <source>
        <strain evidence="1">N</strain>
    </source>
</reference>
<organism evidence="1 2">
    <name type="scientific">Sulfurospirillum multivorans</name>
    <name type="common">Dehalospirillum multivorans</name>
    <dbReference type="NCBI Taxonomy" id="66821"/>
    <lineage>
        <taxon>Bacteria</taxon>
        <taxon>Pseudomonadati</taxon>
        <taxon>Campylobacterota</taxon>
        <taxon>Epsilonproteobacteria</taxon>
        <taxon>Campylobacterales</taxon>
        <taxon>Sulfurospirillaceae</taxon>
        <taxon>Sulfurospirillum</taxon>
    </lineage>
</organism>
<dbReference type="InterPro" id="IPR036568">
    <property type="entry name" value="GGCT-like_sf"/>
</dbReference>
<dbReference type="Proteomes" id="UP000323483">
    <property type="component" value="Chromosome"/>
</dbReference>
<accession>A0ABX5YY56</accession>
<evidence type="ECO:0000313" key="2">
    <source>
        <dbReference type="Proteomes" id="UP000323483"/>
    </source>
</evidence>
<keyword evidence="2" id="KW-1185">Reference proteome</keyword>
<evidence type="ECO:0008006" key="3">
    <source>
        <dbReference type="Google" id="ProtNLM"/>
    </source>
</evidence>
<dbReference type="CDD" id="cd06661">
    <property type="entry name" value="GGCT_like"/>
    <property type="match status" value="1"/>
</dbReference>
<dbReference type="RefSeq" id="WP_025343645.1">
    <property type="nucleotide sequence ID" value="NZ_CP042966.1"/>
</dbReference>